<dbReference type="PANTHER" id="PTHR34236">
    <property type="entry name" value="DIMETHYL SULFOXIDE REDUCTASE TRANSCRIPTIONAL ACTIVATOR"/>
    <property type="match status" value="1"/>
</dbReference>
<dbReference type="Proteomes" id="UP001149411">
    <property type="component" value="Unassembled WGS sequence"/>
</dbReference>
<evidence type="ECO:0000256" key="1">
    <source>
        <dbReference type="ARBA" id="ARBA00023015"/>
    </source>
</evidence>
<dbReference type="RefSeq" id="WP_266088466.1">
    <property type="nucleotide sequence ID" value="NZ_RKLV01000012.1"/>
</dbReference>
<keyword evidence="1" id="KW-0804">Transcription</keyword>
<dbReference type="AlphaFoldDB" id="A0A9Q4C631"/>
<organism evidence="4 5">
    <name type="scientific">Halorutilus salinus</name>
    <dbReference type="NCBI Taxonomy" id="2487751"/>
    <lineage>
        <taxon>Archaea</taxon>
        <taxon>Methanobacteriati</taxon>
        <taxon>Methanobacteriota</taxon>
        <taxon>Stenosarchaea group</taxon>
        <taxon>Halobacteria</taxon>
        <taxon>Halorutilales</taxon>
        <taxon>Halorutilaceae</taxon>
        <taxon>Halorutilus</taxon>
    </lineage>
</organism>
<dbReference type="PANTHER" id="PTHR34236:SF1">
    <property type="entry name" value="DIMETHYL SULFOXIDE REDUCTASE TRANSCRIPTIONAL ACTIVATOR"/>
    <property type="match status" value="1"/>
</dbReference>
<dbReference type="Pfam" id="PF04967">
    <property type="entry name" value="HTH_10"/>
    <property type="match status" value="1"/>
</dbReference>
<proteinExistence type="predicted"/>
<evidence type="ECO:0000259" key="2">
    <source>
        <dbReference type="Pfam" id="PF04967"/>
    </source>
</evidence>
<gene>
    <name evidence="4" type="ORF">EGH25_10785</name>
</gene>
<dbReference type="Pfam" id="PF24281">
    <property type="entry name" value="HVO_2928_N"/>
    <property type="match status" value="1"/>
</dbReference>
<dbReference type="EMBL" id="RKLV01000012">
    <property type="protein sequence ID" value="MCX2819835.1"/>
    <property type="molecule type" value="Genomic_DNA"/>
</dbReference>
<feature type="domain" description="HVO-2928 N-terminal" evidence="3">
    <location>
        <begin position="3"/>
        <end position="166"/>
    </location>
</feature>
<evidence type="ECO:0000259" key="3">
    <source>
        <dbReference type="Pfam" id="PF24281"/>
    </source>
</evidence>
<sequence>MRELVFALDYEPRTNTLADTLAGHPDAHIRSVSLHATPTSLWRVDHATGSPEALSAIEEAFLTADYYADCLAAEPCDAESETQILDRTDETLVFYTCWQRTSICTSIPHLALEYLGDGLLFETRHEQRRHTWQIIHSEGADIHGFFDALRRELGPDVEMEIVRLTGFSSSPTTKFTTGEGILSREQREALTAAIEHGYYETPREIDLGELAEKLDVPRSTLTYRVRRAEAQIAKQFIDHEPVTDTLPTS</sequence>
<dbReference type="InterPro" id="IPR056529">
    <property type="entry name" value="HVO_2928_N"/>
</dbReference>
<keyword evidence="5" id="KW-1185">Reference proteome</keyword>
<evidence type="ECO:0000313" key="5">
    <source>
        <dbReference type="Proteomes" id="UP001149411"/>
    </source>
</evidence>
<comment type="caution">
    <text evidence="4">The sequence shown here is derived from an EMBL/GenBank/DDBJ whole genome shotgun (WGS) entry which is preliminary data.</text>
</comment>
<protein>
    <submittedName>
        <fullName evidence="4">Helix-turn-helix domain-containing protein</fullName>
    </submittedName>
</protein>
<feature type="domain" description="HTH bat-type" evidence="2">
    <location>
        <begin position="182"/>
        <end position="233"/>
    </location>
</feature>
<evidence type="ECO:0000313" key="4">
    <source>
        <dbReference type="EMBL" id="MCX2819835.1"/>
    </source>
</evidence>
<name>A0A9Q4C631_9EURY</name>
<accession>A0A9Q4C631</accession>
<reference evidence="4" key="1">
    <citation type="submission" date="2022-09" db="EMBL/GenBank/DDBJ databases">
        <title>Haloadaptaus new haloarchaeum isolated from saline soil.</title>
        <authorList>
            <person name="Duran-Viseras A."/>
            <person name="Sanchez-Porro C."/>
            <person name="Ventosa A."/>
        </authorList>
    </citation>
    <scope>NUCLEOTIDE SEQUENCE</scope>
    <source>
        <strain evidence="4">F3-133</strain>
    </source>
</reference>
<keyword evidence="1" id="KW-0805">Transcription regulation</keyword>
<dbReference type="InterPro" id="IPR007050">
    <property type="entry name" value="HTH_bacterioopsin"/>
</dbReference>